<proteinExistence type="predicted"/>
<keyword evidence="1" id="KW-0472">Membrane</keyword>
<gene>
    <name evidence="2" type="ORF">I7X12_16880</name>
</gene>
<evidence type="ECO:0000313" key="3">
    <source>
        <dbReference type="Proteomes" id="UP000595001"/>
    </source>
</evidence>
<dbReference type="KEGG" id="hlt:I7X12_16880"/>
<name>A0A7T3FXC4_9EURY</name>
<feature type="transmembrane region" description="Helical" evidence="1">
    <location>
        <begin position="45"/>
        <end position="64"/>
    </location>
</feature>
<keyword evidence="1" id="KW-1133">Transmembrane helix</keyword>
<dbReference type="GeneID" id="60590203"/>
<dbReference type="EMBL" id="CP065856">
    <property type="protein sequence ID" value="QPV62396.1"/>
    <property type="molecule type" value="Genomic_DNA"/>
</dbReference>
<dbReference type="Proteomes" id="UP000595001">
    <property type="component" value="Chromosome"/>
</dbReference>
<protein>
    <submittedName>
        <fullName evidence="2">Uncharacterized protein</fullName>
    </submittedName>
</protein>
<sequence>MNGARLRTHLVGERPKRTPVAFAVGVAAAVALELFLAILGAGGGFAVVTVVSYVIGTAGLTRLVF</sequence>
<keyword evidence="1" id="KW-0812">Transmembrane</keyword>
<reference evidence="2 3" key="1">
    <citation type="submission" date="2020-12" db="EMBL/GenBank/DDBJ databases">
        <title>Halosimplex halophilum sp. nov. and Halosimplex salinum sp. nov., two new members of the genus Halosimplex.</title>
        <authorList>
            <person name="Cui H.L."/>
        </authorList>
    </citation>
    <scope>NUCLEOTIDE SEQUENCE [LARGE SCALE GENOMIC DNA]</scope>
    <source>
        <strain evidence="2 3">YGH94</strain>
    </source>
</reference>
<dbReference type="RefSeq" id="WP_198061201.1">
    <property type="nucleotide sequence ID" value="NZ_CP065856.1"/>
</dbReference>
<organism evidence="2 3">
    <name type="scientific">Halosimplex litoreum</name>
    <dbReference type="NCBI Taxonomy" id="1198301"/>
    <lineage>
        <taxon>Archaea</taxon>
        <taxon>Methanobacteriati</taxon>
        <taxon>Methanobacteriota</taxon>
        <taxon>Stenosarchaea group</taxon>
        <taxon>Halobacteria</taxon>
        <taxon>Halobacteriales</taxon>
        <taxon>Haloarculaceae</taxon>
        <taxon>Halosimplex</taxon>
    </lineage>
</organism>
<keyword evidence="3" id="KW-1185">Reference proteome</keyword>
<evidence type="ECO:0000256" key="1">
    <source>
        <dbReference type="SAM" id="Phobius"/>
    </source>
</evidence>
<feature type="transmembrane region" description="Helical" evidence="1">
    <location>
        <begin position="20"/>
        <end position="39"/>
    </location>
</feature>
<evidence type="ECO:0000313" key="2">
    <source>
        <dbReference type="EMBL" id="QPV62396.1"/>
    </source>
</evidence>
<accession>A0A7T3FXC4</accession>
<dbReference type="AlphaFoldDB" id="A0A7T3FXC4"/>